<accession>A0AAC9W988</accession>
<gene>
    <name evidence="2" type="ORF">LLUC11_1595</name>
</gene>
<dbReference type="EMBL" id="CP015904">
    <property type="protein sequence ID" value="ARE13924.1"/>
    <property type="molecule type" value="Genomic_DNA"/>
</dbReference>
<evidence type="ECO:0000256" key="1">
    <source>
        <dbReference type="SAM" id="SignalP"/>
    </source>
</evidence>
<protein>
    <submittedName>
        <fullName evidence="2">Prophage protein</fullName>
    </submittedName>
</protein>
<reference evidence="2 3" key="1">
    <citation type="journal article" date="2017" name="BMC Genomics">
        <title>Comparative and functional genomics of the Lactococcus lactis taxon; insights into evolution and niche adaptation.</title>
        <authorList>
            <person name="Kelleher P."/>
            <person name="Bottacini F."/>
            <person name="Mahony J."/>
            <person name="Kilcawley K.N."/>
            <person name="van Sinderen D."/>
        </authorList>
    </citation>
    <scope>NUCLEOTIDE SEQUENCE [LARGE SCALE GENOMIC DNA]</scope>
    <source>
        <strain evidence="2 3">UC11</strain>
    </source>
</reference>
<dbReference type="Proteomes" id="UP000192067">
    <property type="component" value="Chromosome"/>
</dbReference>
<feature type="chain" id="PRO_5042185506" evidence="1">
    <location>
        <begin position="24"/>
        <end position="125"/>
    </location>
</feature>
<sequence length="125" mass="14016">MKKAISVLALLALLLLTACSKSSDIKNGKVKSVKVSVVSTSHDDSSFFTLIPIVVSTGKTTTITYIPVWNDIKYLTVEYTYRKKIYKTKTDDFDVEEYKGKPYIKIAKSDIGKKNASLVLYTHDK</sequence>
<name>A0AAC9W988_LACLL</name>
<evidence type="ECO:0000313" key="2">
    <source>
        <dbReference type="EMBL" id="ARE13924.1"/>
    </source>
</evidence>
<feature type="signal peptide" evidence="1">
    <location>
        <begin position="1"/>
        <end position="23"/>
    </location>
</feature>
<proteinExistence type="predicted"/>
<dbReference type="PROSITE" id="PS51257">
    <property type="entry name" value="PROKAR_LIPOPROTEIN"/>
    <property type="match status" value="1"/>
</dbReference>
<keyword evidence="1" id="KW-0732">Signal</keyword>
<organism evidence="2 3">
    <name type="scientific">Lactococcus lactis subsp. lactis</name>
    <name type="common">Streptococcus lactis</name>
    <dbReference type="NCBI Taxonomy" id="1360"/>
    <lineage>
        <taxon>Bacteria</taxon>
        <taxon>Bacillati</taxon>
        <taxon>Bacillota</taxon>
        <taxon>Bacilli</taxon>
        <taxon>Lactobacillales</taxon>
        <taxon>Streptococcaceae</taxon>
        <taxon>Lactococcus</taxon>
    </lineage>
</organism>
<evidence type="ECO:0000313" key="3">
    <source>
        <dbReference type="Proteomes" id="UP000192067"/>
    </source>
</evidence>
<dbReference type="AlphaFoldDB" id="A0AAC9W988"/>
<dbReference type="RefSeq" id="WP_082225083.1">
    <property type="nucleotide sequence ID" value="NZ_CP015903.2"/>
</dbReference>